<dbReference type="InterPro" id="IPR003836">
    <property type="entry name" value="Glucokinase"/>
</dbReference>
<dbReference type="PANTHER" id="PTHR47363">
    <property type="entry name" value="GLUCOKINASE"/>
    <property type="match status" value="1"/>
</dbReference>
<keyword evidence="1" id="KW-0808">Transferase</keyword>
<protein>
    <submittedName>
        <fullName evidence="4">Glucokinase</fullName>
    </submittedName>
</protein>
<dbReference type="SUPFAM" id="SSF53067">
    <property type="entry name" value="Actin-like ATPase domain"/>
    <property type="match status" value="1"/>
</dbReference>
<name>A0A368N0X0_9FLAO</name>
<dbReference type="GO" id="GO:0005524">
    <property type="term" value="F:ATP binding"/>
    <property type="evidence" value="ECO:0007669"/>
    <property type="project" value="InterPro"/>
</dbReference>
<dbReference type="EMBL" id="QPIE01000002">
    <property type="protein sequence ID" value="RCU44167.1"/>
    <property type="molecule type" value="Genomic_DNA"/>
</dbReference>
<evidence type="ECO:0000256" key="3">
    <source>
        <dbReference type="RuleBase" id="RU004046"/>
    </source>
</evidence>
<evidence type="ECO:0000313" key="5">
    <source>
        <dbReference type="Proteomes" id="UP000252172"/>
    </source>
</evidence>
<keyword evidence="2 4" id="KW-0418">Kinase</keyword>
<evidence type="ECO:0000256" key="2">
    <source>
        <dbReference type="ARBA" id="ARBA00022777"/>
    </source>
</evidence>
<comment type="similarity">
    <text evidence="3">Belongs to the bacterial glucokinase family.</text>
</comment>
<dbReference type="CDD" id="cd24008">
    <property type="entry name" value="ASKHA_NBD_GLK"/>
    <property type="match status" value="1"/>
</dbReference>
<organism evidence="4 5">
    <name type="scientific">Chryseobacterium lacus</name>
    <dbReference type="NCBI Taxonomy" id="2058346"/>
    <lineage>
        <taxon>Bacteria</taxon>
        <taxon>Pseudomonadati</taxon>
        <taxon>Bacteroidota</taxon>
        <taxon>Flavobacteriia</taxon>
        <taxon>Flavobacteriales</taxon>
        <taxon>Weeksellaceae</taxon>
        <taxon>Chryseobacterium group</taxon>
        <taxon>Chryseobacterium</taxon>
    </lineage>
</organism>
<dbReference type="GO" id="GO:0005536">
    <property type="term" value="F:D-glucose binding"/>
    <property type="evidence" value="ECO:0007669"/>
    <property type="project" value="InterPro"/>
</dbReference>
<reference evidence="4 5" key="1">
    <citation type="submission" date="2018-07" db="EMBL/GenBank/DDBJ databases">
        <title>Chryseobacterium lacus sp. nov., isolated from lake water.</title>
        <authorList>
            <person name="Li C.-M."/>
        </authorList>
    </citation>
    <scope>NUCLEOTIDE SEQUENCE [LARGE SCALE GENOMIC DNA]</scope>
    <source>
        <strain evidence="4 5">YLOS41</strain>
    </source>
</reference>
<dbReference type="Pfam" id="PF02685">
    <property type="entry name" value="Glucokinase"/>
    <property type="match status" value="1"/>
</dbReference>
<dbReference type="RefSeq" id="WP_114303146.1">
    <property type="nucleotide sequence ID" value="NZ_QPIE01000002.1"/>
</dbReference>
<evidence type="ECO:0000313" key="4">
    <source>
        <dbReference type="EMBL" id="RCU44167.1"/>
    </source>
</evidence>
<dbReference type="OrthoDB" id="9800595at2"/>
<gene>
    <name evidence="4" type="ORF">DQ356_02765</name>
</gene>
<dbReference type="PANTHER" id="PTHR47363:SF1">
    <property type="entry name" value="GLUCOKINASE"/>
    <property type="match status" value="1"/>
</dbReference>
<sequence length="350" mass="39681">MDAISKFPLYLPGRESENNDHLSFISSDIRQEKTLLAHCTTHNGQVILEQEKHYPTKSYESFSEIVLHFMKDIGISEFSRIAVGTPGPVINGQCVSIRLPWMLDAEKIKTETGIDRVYLINDVEATAYGLADLCNDSLTSVYESDTPTTGNVAILAPGEGLGEAGLYYDGTYLRPFATEGGHSEFSPRTNIEVEFYQFLNQIYGIVSWENVLSKNGLFNIFRFLRDEKRHPLSEKLLAKLQDEEDFCVAIYRSVIEDQEQISTITLNTYLEFLAREANSLVLKLKATGGLLIGGELPFLFRDYIDKNRLYQKFMISDKMERLLKNIPIFMIPNDKMILVGAAYYAAFSEI</sequence>
<dbReference type="InterPro" id="IPR043129">
    <property type="entry name" value="ATPase_NBD"/>
</dbReference>
<proteinExistence type="inferred from homology"/>
<accession>A0A368N0X0</accession>
<keyword evidence="5" id="KW-1185">Reference proteome</keyword>
<dbReference type="AlphaFoldDB" id="A0A368N0X0"/>
<dbReference type="Proteomes" id="UP000252172">
    <property type="component" value="Unassembled WGS sequence"/>
</dbReference>
<dbReference type="GO" id="GO:0006096">
    <property type="term" value="P:glycolytic process"/>
    <property type="evidence" value="ECO:0007669"/>
    <property type="project" value="InterPro"/>
</dbReference>
<evidence type="ECO:0000256" key="1">
    <source>
        <dbReference type="ARBA" id="ARBA00022679"/>
    </source>
</evidence>
<dbReference type="Gene3D" id="3.30.420.40">
    <property type="match status" value="1"/>
</dbReference>
<dbReference type="GO" id="GO:0004340">
    <property type="term" value="F:glucokinase activity"/>
    <property type="evidence" value="ECO:0007669"/>
    <property type="project" value="InterPro"/>
</dbReference>
<comment type="caution">
    <text evidence="4">The sequence shown here is derived from an EMBL/GenBank/DDBJ whole genome shotgun (WGS) entry which is preliminary data.</text>
</comment>
<dbReference type="Gene3D" id="3.40.367.20">
    <property type="match status" value="1"/>
</dbReference>